<evidence type="ECO:0000256" key="1">
    <source>
        <dbReference type="SAM" id="Phobius"/>
    </source>
</evidence>
<keyword evidence="1" id="KW-1133">Transmembrane helix</keyword>
<keyword evidence="1" id="KW-0472">Membrane</keyword>
<dbReference type="Proteomes" id="UP001175227">
    <property type="component" value="Unassembled WGS sequence"/>
</dbReference>
<gene>
    <name evidence="2" type="ORF">IW261DRAFT_1511589</name>
</gene>
<dbReference type="AlphaFoldDB" id="A0AA39NTL6"/>
<evidence type="ECO:0000313" key="2">
    <source>
        <dbReference type="EMBL" id="KAK0471639.1"/>
    </source>
</evidence>
<evidence type="ECO:0000313" key="3">
    <source>
        <dbReference type="Proteomes" id="UP001175227"/>
    </source>
</evidence>
<name>A0AA39NTL6_9AGAR</name>
<keyword evidence="1" id="KW-0812">Transmembrane</keyword>
<sequence>MLVIPYATFWKQRATIELSLRLFLAVLLVRTIIYGYSSRIYLDIEKYLLQFGWIVFLAEQNRRLVTVQPISGVQKLRYARSHITVTPSNSTTLREDWINESIPFGTGIKYLYLEGRG</sequence>
<accession>A0AA39NTL6</accession>
<protein>
    <submittedName>
        <fullName evidence="2">Uncharacterized protein</fullName>
    </submittedName>
</protein>
<dbReference type="EMBL" id="JAUEPR010000049">
    <property type="protein sequence ID" value="KAK0471639.1"/>
    <property type="molecule type" value="Genomic_DNA"/>
</dbReference>
<proteinExistence type="predicted"/>
<reference evidence="2" key="1">
    <citation type="submission" date="2023-06" db="EMBL/GenBank/DDBJ databases">
        <authorList>
            <consortium name="Lawrence Berkeley National Laboratory"/>
            <person name="Ahrendt S."/>
            <person name="Sahu N."/>
            <person name="Indic B."/>
            <person name="Wong-Bajracharya J."/>
            <person name="Merenyi Z."/>
            <person name="Ke H.-M."/>
            <person name="Monk M."/>
            <person name="Kocsube S."/>
            <person name="Drula E."/>
            <person name="Lipzen A."/>
            <person name="Balint B."/>
            <person name="Henrissat B."/>
            <person name="Andreopoulos B."/>
            <person name="Martin F.M."/>
            <person name="Harder C.B."/>
            <person name="Rigling D."/>
            <person name="Ford K.L."/>
            <person name="Foster G.D."/>
            <person name="Pangilinan J."/>
            <person name="Papanicolaou A."/>
            <person name="Barry K."/>
            <person name="LaButti K."/>
            <person name="Viragh M."/>
            <person name="Koriabine M."/>
            <person name="Yan M."/>
            <person name="Riley R."/>
            <person name="Champramary S."/>
            <person name="Plett K.L."/>
            <person name="Tsai I.J."/>
            <person name="Slot J."/>
            <person name="Sipos G."/>
            <person name="Plett J."/>
            <person name="Nagy L.G."/>
            <person name="Grigoriev I.V."/>
        </authorList>
    </citation>
    <scope>NUCLEOTIDE SEQUENCE</scope>
    <source>
        <strain evidence="2">ICMP 16352</strain>
    </source>
</reference>
<keyword evidence="3" id="KW-1185">Reference proteome</keyword>
<comment type="caution">
    <text evidence="2">The sequence shown here is derived from an EMBL/GenBank/DDBJ whole genome shotgun (WGS) entry which is preliminary data.</text>
</comment>
<feature type="transmembrane region" description="Helical" evidence="1">
    <location>
        <begin position="20"/>
        <end position="37"/>
    </location>
</feature>
<organism evidence="2 3">
    <name type="scientific">Armillaria novae-zelandiae</name>
    <dbReference type="NCBI Taxonomy" id="153914"/>
    <lineage>
        <taxon>Eukaryota</taxon>
        <taxon>Fungi</taxon>
        <taxon>Dikarya</taxon>
        <taxon>Basidiomycota</taxon>
        <taxon>Agaricomycotina</taxon>
        <taxon>Agaricomycetes</taxon>
        <taxon>Agaricomycetidae</taxon>
        <taxon>Agaricales</taxon>
        <taxon>Marasmiineae</taxon>
        <taxon>Physalacriaceae</taxon>
        <taxon>Armillaria</taxon>
    </lineage>
</organism>